<gene>
    <name evidence="1" type="ORF">L3X38_018744</name>
</gene>
<organism evidence="1 2">
    <name type="scientific">Prunus dulcis</name>
    <name type="common">Almond</name>
    <name type="synonym">Amygdalus dulcis</name>
    <dbReference type="NCBI Taxonomy" id="3755"/>
    <lineage>
        <taxon>Eukaryota</taxon>
        <taxon>Viridiplantae</taxon>
        <taxon>Streptophyta</taxon>
        <taxon>Embryophyta</taxon>
        <taxon>Tracheophyta</taxon>
        <taxon>Spermatophyta</taxon>
        <taxon>Magnoliopsida</taxon>
        <taxon>eudicotyledons</taxon>
        <taxon>Gunneridae</taxon>
        <taxon>Pentapetalae</taxon>
        <taxon>rosids</taxon>
        <taxon>fabids</taxon>
        <taxon>Rosales</taxon>
        <taxon>Rosaceae</taxon>
        <taxon>Amygdaloideae</taxon>
        <taxon>Amygdaleae</taxon>
        <taxon>Prunus</taxon>
    </lineage>
</organism>
<proteinExistence type="predicted"/>
<evidence type="ECO:0000313" key="2">
    <source>
        <dbReference type="Proteomes" id="UP001054821"/>
    </source>
</evidence>
<dbReference type="AlphaFoldDB" id="A0AAD4ZAD7"/>
<dbReference type="EMBL" id="JAJFAZ020000003">
    <property type="protein sequence ID" value="KAI5339472.1"/>
    <property type="molecule type" value="Genomic_DNA"/>
</dbReference>
<name>A0AAD4ZAD7_PRUDU</name>
<keyword evidence="2" id="KW-1185">Reference proteome</keyword>
<sequence length="81" mass="9306">MTPTCCRRRVASRTDVAPHMRYPGSIGSDLSISLNFKYVVLYTSRIVQELVDLESESRILRINDSKVRQSDRRLILQLAPI</sequence>
<dbReference type="Proteomes" id="UP001054821">
    <property type="component" value="Chromosome 3"/>
</dbReference>
<reference evidence="1 2" key="1">
    <citation type="journal article" date="2022" name="G3 (Bethesda)">
        <title>Whole-genome sequence and methylome profiling of the almond [Prunus dulcis (Mill.) D.A. Webb] cultivar 'Nonpareil'.</title>
        <authorList>
            <person name="D'Amico-Willman K.M."/>
            <person name="Ouma W.Z."/>
            <person name="Meulia T."/>
            <person name="Sideli G.M."/>
            <person name="Gradziel T.M."/>
            <person name="Fresnedo-Ramirez J."/>
        </authorList>
    </citation>
    <scope>NUCLEOTIDE SEQUENCE [LARGE SCALE GENOMIC DNA]</scope>
    <source>
        <strain evidence="1">Clone GOH B32 T37-40</strain>
    </source>
</reference>
<evidence type="ECO:0000313" key="1">
    <source>
        <dbReference type="EMBL" id="KAI5339472.1"/>
    </source>
</evidence>
<accession>A0AAD4ZAD7</accession>
<protein>
    <submittedName>
        <fullName evidence="1">Uncharacterized protein</fullName>
    </submittedName>
</protein>
<comment type="caution">
    <text evidence="1">The sequence shown here is derived from an EMBL/GenBank/DDBJ whole genome shotgun (WGS) entry which is preliminary data.</text>
</comment>